<dbReference type="KEGG" id="tpal:117640650"/>
<comment type="catalytic activity">
    <reaction evidence="8 10">
        <text>L-homocysteine + L-serine = L,L-cystathionine + H2O</text>
        <dbReference type="Rhea" id="RHEA:10112"/>
        <dbReference type="ChEBI" id="CHEBI:15377"/>
        <dbReference type="ChEBI" id="CHEBI:33384"/>
        <dbReference type="ChEBI" id="CHEBI:58161"/>
        <dbReference type="ChEBI" id="CHEBI:58199"/>
        <dbReference type="EC" id="4.2.1.22"/>
    </reaction>
</comment>
<dbReference type="PROSITE" id="PS51371">
    <property type="entry name" value="CBS"/>
    <property type="match status" value="1"/>
</dbReference>
<dbReference type="SMART" id="SM00116">
    <property type="entry name" value="CBS"/>
    <property type="match status" value="1"/>
</dbReference>
<dbReference type="GO" id="GO:0006535">
    <property type="term" value="P:cysteine biosynthetic process from serine"/>
    <property type="evidence" value="ECO:0007669"/>
    <property type="project" value="UniProtKB-UniRule"/>
</dbReference>
<dbReference type="Gene3D" id="3.10.580.10">
    <property type="entry name" value="CBS-domain"/>
    <property type="match status" value="1"/>
</dbReference>
<comment type="similarity">
    <text evidence="3 10">Belongs to the cysteine synthase/cystathionine beta-synthase family.</text>
</comment>
<evidence type="ECO:0000256" key="1">
    <source>
        <dbReference type="ARBA" id="ARBA00001933"/>
    </source>
</evidence>
<feature type="region of interest" description="Disordered" evidence="11">
    <location>
        <begin position="1"/>
        <end position="22"/>
    </location>
</feature>
<dbReference type="SUPFAM" id="SSF53686">
    <property type="entry name" value="Tryptophan synthase beta subunit-like PLP-dependent enzymes"/>
    <property type="match status" value="1"/>
</dbReference>
<feature type="domain" description="CBS" evidence="12">
    <location>
        <begin position="417"/>
        <end position="476"/>
    </location>
</feature>
<comment type="cofactor">
    <cofactor evidence="1 10">
        <name>pyridoxal 5'-phosphate</name>
        <dbReference type="ChEBI" id="CHEBI:597326"/>
    </cofactor>
</comment>
<dbReference type="GO" id="GO:0005737">
    <property type="term" value="C:cytoplasm"/>
    <property type="evidence" value="ECO:0007669"/>
    <property type="project" value="InterPro"/>
</dbReference>
<dbReference type="FunFam" id="3.40.50.1100:FF:000003">
    <property type="entry name" value="Cystathionine beta-synthase"/>
    <property type="match status" value="1"/>
</dbReference>
<proteinExistence type="inferred from homology"/>
<keyword evidence="6 10" id="KW-0198">Cysteine biosynthesis</keyword>
<dbReference type="OrthoDB" id="728at2759"/>
<keyword evidence="13" id="KW-1185">Reference proteome</keyword>
<dbReference type="InterPro" id="IPR046342">
    <property type="entry name" value="CBS_dom_sf"/>
</dbReference>
<name>A0A6P8ZIB3_THRPL</name>
<dbReference type="InterPro" id="IPR005857">
    <property type="entry name" value="Cysta_beta_synth"/>
</dbReference>
<dbReference type="InterPro" id="IPR050214">
    <property type="entry name" value="Cys_Synth/Cystath_Beta-Synth"/>
</dbReference>
<dbReference type="InParanoid" id="A0A6P8ZIB3"/>
<evidence type="ECO:0000313" key="13">
    <source>
        <dbReference type="Proteomes" id="UP000515158"/>
    </source>
</evidence>
<dbReference type="GO" id="GO:0019343">
    <property type="term" value="P:cysteine biosynthetic process via cystathionine"/>
    <property type="evidence" value="ECO:0007669"/>
    <property type="project" value="UniProtKB-UniRule"/>
</dbReference>
<dbReference type="InterPro" id="IPR036052">
    <property type="entry name" value="TrpB-like_PALP_sf"/>
</dbReference>
<dbReference type="InterPro" id="IPR000644">
    <property type="entry name" value="CBS_dom"/>
</dbReference>
<dbReference type="FunFam" id="3.40.50.1100:FF:000118">
    <property type="entry name" value="Related to CYS4-cystathionine beta-synthase"/>
    <property type="match status" value="1"/>
</dbReference>
<dbReference type="GO" id="GO:0004122">
    <property type="term" value="F:cystathionine beta-synthase activity"/>
    <property type="evidence" value="ECO:0007669"/>
    <property type="project" value="UniProtKB-UniRule"/>
</dbReference>
<keyword evidence="9 10" id="KW-0129">CBS domain</keyword>
<dbReference type="Proteomes" id="UP000515158">
    <property type="component" value="Unplaced"/>
</dbReference>
<evidence type="ECO:0000256" key="5">
    <source>
        <dbReference type="ARBA" id="ARBA00022898"/>
    </source>
</evidence>
<dbReference type="Pfam" id="PF00571">
    <property type="entry name" value="CBS"/>
    <property type="match status" value="1"/>
</dbReference>
<evidence type="ECO:0000256" key="11">
    <source>
        <dbReference type="SAM" id="MobiDB-lite"/>
    </source>
</evidence>
<dbReference type="RefSeq" id="XP_034233304.1">
    <property type="nucleotide sequence ID" value="XM_034377413.1"/>
</dbReference>
<dbReference type="PANTHER" id="PTHR10314">
    <property type="entry name" value="CYSTATHIONINE BETA-SYNTHASE"/>
    <property type="match status" value="1"/>
</dbReference>
<keyword evidence="7 10" id="KW-0456">Lyase</keyword>
<dbReference type="GO" id="GO:0030170">
    <property type="term" value="F:pyridoxal phosphate binding"/>
    <property type="evidence" value="ECO:0007669"/>
    <property type="project" value="UniProtKB-ARBA"/>
</dbReference>
<dbReference type="CDD" id="cd01561">
    <property type="entry name" value="CBS_like"/>
    <property type="match status" value="1"/>
</dbReference>
<dbReference type="Gene3D" id="3.40.50.1100">
    <property type="match status" value="2"/>
</dbReference>
<evidence type="ECO:0000313" key="14">
    <source>
        <dbReference type="RefSeq" id="XP_034233304.1"/>
    </source>
</evidence>
<dbReference type="AlphaFoldDB" id="A0A6P8ZIB3"/>
<evidence type="ECO:0000256" key="6">
    <source>
        <dbReference type="ARBA" id="ARBA00023192"/>
    </source>
</evidence>
<evidence type="ECO:0000256" key="8">
    <source>
        <dbReference type="ARBA" id="ARBA00047490"/>
    </source>
</evidence>
<dbReference type="GeneID" id="117640650"/>
<reference evidence="14" key="1">
    <citation type="submission" date="2025-08" db="UniProtKB">
        <authorList>
            <consortium name="RefSeq"/>
        </authorList>
    </citation>
    <scope>IDENTIFICATION</scope>
    <source>
        <tissue evidence="14">Total insect</tissue>
    </source>
</reference>
<keyword evidence="5 10" id="KW-0663">Pyridoxal phosphate</keyword>
<dbReference type="UniPathway" id="UPA00136"/>
<protein>
    <recommendedName>
        <fullName evidence="4 10">Cystathionine beta-synthase</fullName>
        <ecNumber evidence="4 10">4.2.1.22</ecNumber>
    </recommendedName>
</protein>
<comment type="pathway">
    <text evidence="2">Amino-acid biosynthesis; L-cysteine biosynthesis; L-cysteine from L-homocysteine and L-serine: step 1/2.</text>
</comment>
<keyword evidence="10" id="KW-0028">Amino-acid biosynthesis</keyword>
<gene>
    <name evidence="14" type="primary">LOC117640650</name>
</gene>
<sequence>MDSSRASNGRCPAAKTQLSHSPDSLDIQKVFSKLLSHEDSFDMKSDFRSPDRASKCTWHLGADPVTSPHAAWQLPPREKILPSILSAIGKTPMVRLNKIPKSCGLSCEMVVKCEFLNPAGGVKDRIALRMVEEAEEKGLLKPGGVIIEASSGNTGIGLAMVAAVKGYRCIICIPDRMSMDKVHTLNALGAEVLRVDSTAPFDSPDMIIAVSQRLQREIPNSVLMNQFTNPSNPLAHYETTAQEIVDDCGGQVDMLVFGVGTGGTATGLCRKIKELCPNVKIIGADPMGSILAQPSHLNKPEVPLVVEGIGYVFVPTTADRSLIDQWYKIEDVESYTMARRLIREEGFLSGGSSGCIMSAAVKAAASLKEGQRCVVILPDNVRNYLTNFTNDTWMEARGHIESPLSKNLWWSNEKVSALKLKQPLTVSGGTSCKRSLQIMKEAGISQLPVINDLGVVFGVVTKKSILSELSKGLLKMSDPSEKAMLRSFRKISSDFTLLRASKFLEIEQFLVVTQNQGFTQDEDTTIRVLTMDDVLRFIEPREEQK</sequence>
<accession>A0A6P8ZIB3</accession>
<dbReference type="SUPFAM" id="SSF54631">
    <property type="entry name" value="CBS-domain pair"/>
    <property type="match status" value="1"/>
</dbReference>
<evidence type="ECO:0000259" key="12">
    <source>
        <dbReference type="PROSITE" id="PS51371"/>
    </source>
</evidence>
<dbReference type="NCBIfam" id="TIGR01137">
    <property type="entry name" value="cysta_beta"/>
    <property type="match status" value="1"/>
</dbReference>
<dbReference type="EC" id="4.2.1.22" evidence="4 10"/>
<evidence type="ECO:0000256" key="9">
    <source>
        <dbReference type="PROSITE-ProRule" id="PRU00703"/>
    </source>
</evidence>
<dbReference type="FunCoup" id="A0A6P8ZIB3">
    <property type="interactions" value="262"/>
</dbReference>
<evidence type="ECO:0000256" key="2">
    <source>
        <dbReference type="ARBA" id="ARBA00005003"/>
    </source>
</evidence>
<dbReference type="InterPro" id="IPR001926">
    <property type="entry name" value="TrpB-like_PALP"/>
</dbReference>
<dbReference type="Pfam" id="PF00291">
    <property type="entry name" value="PALP"/>
    <property type="match status" value="1"/>
</dbReference>
<evidence type="ECO:0000256" key="4">
    <source>
        <dbReference type="ARBA" id="ARBA00012041"/>
    </source>
</evidence>
<evidence type="ECO:0000256" key="7">
    <source>
        <dbReference type="ARBA" id="ARBA00023239"/>
    </source>
</evidence>
<evidence type="ECO:0000256" key="10">
    <source>
        <dbReference type="RuleBase" id="RU361204"/>
    </source>
</evidence>
<organism evidence="14">
    <name type="scientific">Thrips palmi</name>
    <name type="common">Melon thrips</name>
    <dbReference type="NCBI Taxonomy" id="161013"/>
    <lineage>
        <taxon>Eukaryota</taxon>
        <taxon>Metazoa</taxon>
        <taxon>Ecdysozoa</taxon>
        <taxon>Arthropoda</taxon>
        <taxon>Hexapoda</taxon>
        <taxon>Insecta</taxon>
        <taxon>Pterygota</taxon>
        <taxon>Neoptera</taxon>
        <taxon>Paraneoptera</taxon>
        <taxon>Thysanoptera</taxon>
        <taxon>Terebrantia</taxon>
        <taxon>Thripoidea</taxon>
        <taxon>Thripidae</taxon>
        <taxon>Thrips</taxon>
    </lineage>
</organism>
<evidence type="ECO:0000256" key="3">
    <source>
        <dbReference type="ARBA" id="ARBA00007103"/>
    </source>
</evidence>